<dbReference type="AlphaFoldDB" id="A0A0A1U2Z3"/>
<gene>
    <name evidence="1" type="ORF">EIN_229070</name>
</gene>
<organism evidence="1 2">
    <name type="scientific">Entamoeba invadens IP1</name>
    <dbReference type="NCBI Taxonomy" id="370355"/>
    <lineage>
        <taxon>Eukaryota</taxon>
        <taxon>Amoebozoa</taxon>
        <taxon>Evosea</taxon>
        <taxon>Archamoebae</taxon>
        <taxon>Mastigamoebida</taxon>
        <taxon>Entamoebidae</taxon>
        <taxon>Entamoeba</taxon>
    </lineage>
</organism>
<dbReference type="KEGG" id="eiv:EIN_229070"/>
<dbReference type="GeneID" id="14887416"/>
<reference evidence="1 2" key="1">
    <citation type="submission" date="2012-10" db="EMBL/GenBank/DDBJ databases">
        <authorList>
            <person name="Zafar N."/>
            <person name="Inman J."/>
            <person name="Hall N."/>
            <person name="Lorenzi H."/>
            <person name="Caler E."/>
        </authorList>
    </citation>
    <scope>NUCLEOTIDE SEQUENCE [LARGE SCALE GENOMIC DNA]</scope>
    <source>
        <strain evidence="1 2">IP1</strain>
    </source>
</reference>
<name>A0A0A1U2Z3_ENTIV</name>
<dbReference type="Proteomes" id="UP000014680">
    <property type="component" value="Unassembled WGS sequence"/>
</dbReference>
<accession>A0A0A1U2Z3</accession>
<dbReference type="EMBL" id="KB206756">
    <property type="protein sequence ID" value="ELP88394.1"/>
    <property type="molecule type" value="Genomic_DNA"/>
</dbReference>
<dbReference type="OMA" id="WKDILIT"/>
<dbReference type="VEuPathDB" id="AmoebaDB:EIN_229070"/>
<evidence type="ECO:0000313" key="1">
    <source>
        <dbReference type="EMBL" id="ELP88394.1"/>
    </source>
</evidence>
<keyword evidence="2" id="KW-1185">Reference proteome</keyword>
<evidence type="ECO:0000313" key="2">
    <source>
        <dbReference type="Proteomes" id="UP000014680"/>
    </source>
</evidence>
<dbReference type="RefSeq" id="XP_004255165.1">
    <property type="nucleotide sequence ID" value="XM_004255117.1"/>
</dbReference>
<dbReference type="OrthoDB" id="27482at2759"/>
<sequence length="146" mass="16925">MEFLPYNEAEVLKIIGSDNIEAPNALPQKTPNENLDNLDVKIDENYDNLVSQAADLHIKICEKEEEEQSLRQEVKLQQNMIDKENQSICSLNDQITEIKQLYFNDLISKIGVFNGNNHQELFLQFLLQDTPITEWKDILITKFTSL</sequence>
<protein>
    <submittedName>
        <fullName evidence="1">Uncharacterized protein</fullName>
    </submittedName>
</protein>
<proteinExistence type="predicted"/>